<protein>
    <submittedName>
        <fullName evidence="2">Uncharacterized protein</fullName>
    </submittedName>
</protein>
<keyword evidence="1" id="KW-1185">Reference proteome</keyword>
<dbReference type="Proteomes" id="UP000046395">
    <property type="component" value="Unassembled WGS sequence"/>
</dbReference>
<reference evidence="2" key="1">
    <citation type="submission" date="2019-12" db="UniProtKB">
        <authorList>
            <consortium name="WormBaseParasite"/>
        </authorList>
    </citation>
    <scope>IDENTIFICATION</scope>
</reference>
<evidence type="ECO:0000313" key="1">
    <source>
        <dbReference type="Proteomes" id="UP000046395"/>
    </source>
</evidence>
<accession>A0A5S6Q762</accession>
<organism evidence="1 2">
    <name type="scientific">Trichuris muris</name>
    <name type="common">Mouse whipworm</name>
    <dbReference type="NCBI Taxonomy" id="70415"/>
    <lineage>
        <taxon>Eukaryota</taxon>
        <taxon>Metazoa</taxon>
        <taxon>Ecdysozoa</taxon>
        <taxon>Nematoda</taxon>
        <taxon>Enoplea</taxon>
        <taxon>Dorylaimia</taxon>
        <taxon>Trichinellida</taxon>
        <taxon>Trichuridae</taxon>
        <taxon>Trichuris</taxon>
    </lineage>
</organism>
<proteinExistence type="predicted"/>
<sequence length="87" mass="9729">MDITWMGNRDINMAYFGEVALLFQKMQETECGCLIACAVALSPDATHSECPVPLIRPRERRTLDEPIVKRRGALATASKGSRLFVNF</sequence>
<name>A0A5S6Q762_TRIMR</name>
<evidence type="ECO:0000313" key="2">
    <source>
        <dbReference type="WBParaSite" id="TMUE_1000002990.1"/>
    </source>
</evidence>
<dbReference type="WBParaSite" id="TMUE_1000002990.1">
    <property type="protein sequence ID" value="TMUE_1000002990.1"/>
    <property type="gene ID" value="WBGene00293615"/>
</dbReference>
<dbReference type="AlphaFoldDB" id="A0A5S6Q762"/>